<dbReference type="InterPro" id="IPR036259">
    <property type="entry name" value="MFS_trans_sf"/>
</dbReference>
<feature type="transmembrane region" description="Helical" evidence="6">
    <location>
        <begin position="414"/>
        <end position="431"/>
    </location>
</feature>
<dbReference type="InterPro" id="IPR024671">
    <property type="entry name" value="Atg22-like"/>
</dbReference>
<feature type="transmembrane region" description="Helical" evidence="6">
    <location>
        <begin position="59"/>
        <end position="84"/>
    </location>
</feature>
<keyword evidence="5 6" id="KW-0472">Membrane</keyword>
<feature type="domain" description="Major facilitator superfamily (MFS) profile" evidence="7">
    <location>
        <begin position="246"/>
        <end position="440"/>
    </location>
</feature>
<reference evidence="8 9" key="1">
    <citation type="submission" date="2020-10" db="EMBL/GenBank/DDBJ databases">
        <title>Connecting structure to function with the recovery of over 1000 high-quality activated sludge metagenome-assembled genomes encoding full-length rRNA genes using long-read sequencing.</title>
        <authorList>
            <person name="Singleton C.M."/>
            <person name="Petriglieri F."/>
            <person name="Kristensen J.M."/>
            <person name="Kirkegaard R.H."/>
            <person name="Michaelsen T.Y."/>
            <person name="Andersen M.H."/>
            <person name="Karst S.M."/>
            <person name="Dueholm M.S."/>
            <person name="Nielsen P.H."/>
            <person name="Albertsen M."/>
        </authorList>
    </citation>
    <scope>NUCLEOTIDE SEQUENCE [LARGE SCALE GENOMIC DNA]</scope>
    <source>
        <strain evidence="8">Ribe_18-Q3-R11-54_MAXAC.273</strain>
    </source>
</reference>
<feature type="transmembrane region" description="Helical" evidence="6">
    <location>
        <begin position="346"/>
        <end position="363"/>
    </location>
</feature>
<organism evidence="8 9">
    <name type="scientific">Candidatus Opimibacter skivensis</name>
    <dbReference type="NCBI Taxonomy" id="2982028"/>
    <lineage>
        <taxon>Bacteria</taxon>
        <taxon>Pseudomonadati</taxon>
        <taxon>Bacteroidota</taxon>
        <taxon>Saprospiria</taxon>
        <taxon>Saprospirales</taxon>
        <taxon>Saprospiraceae</taxon>
        <taxon>Candidatus Opimibacter</taxon>
    </lineage>
</organism>
<evidence type="ECO:0000259" key="7">
    <source>
        <dbReference type="PROSITE" id="PS50850"/>
    </source>
</evidence>
<gene>
    <name evidence="8" type="ORF">IPP15_08645</name>
</gene>
<evidence type="ECO:0000313" key="9">
    <source>
        <dbReference type="Proteomes" id="UP000808337"/>
    </source>
</evidence>
<dbReference type="EMBL" id="JADKGY010000006">
    <property type="protein sequence ID" value="MBK9982479.1"/>
    <property type="molecule type" value="Genomic_DNA"/>
</dbReference>
<feature type="transmembrane region" description="Helical" evidence="6">
    <location>
        <begin position="192"/>
        <end position="212"/>
    </location>
</feature>
<evidence type="ECO:0000256" key="6">
    <source>
        <dbReference type="SAM" id="Phobius"/>
    </source>
</evidence>
<evidence type="ECO:0000313" key="8">
    <source>
        <dbReference type="EMBL" id="MBK9982479.1"/>
    </source>
</evidence>
<dbReference type="InterPro" id="IPR050495">
    <property type="entry name" value="ATG22/LtaA_families"/>
</dbReference>
<keyword evidence="3 6" id="KW-0812">Transmembrane</keyword>
<feature type="transmembrane region" description="Helical" evidence="6">
    <location>
        <begin position="322"/>
        <end position="340"/>
    </location>
</feature>
<protein>
    <submittedName>
        <fullName evidence="8">MFS transporter</fullName>
    </submittedName>
</protein>
<proteinExistence type="predicted"/>
<evidence type="ECO:0000256" key="3">
    <source>
        <dbReference type="ARBA" id="ARBA00022692"/>
    </source>
</evidence>
<sequence length="440" mass="49387">MTINKAEKKLYRAWSMYDWANSAYNLVITATIFPIYYLAISGDGDDSTLDYVSFFGWKVINSALLNYALAFAYLIIVFLSPILSSIADYEGNKKRFMQLFCYVGSGACVGMYFFYPGHLELGIILAILAAIGYCGSLVFYNAFLPEIAAVEYRDKLSAQGYAYGYIGSVILQLICFAFVMMTFEDSTFAPRLSFLLVGLWWFGFAQIAFHALPLGKPMPKDFTHSVLTNGFRELKKVWHQIQDMPFLKSYLTAFFFYSMGVQTVMLASAEFASKEIKKQVDGQWVNMEAKDLIITILLIQLVAILGAMLMARLSKIIGNIKVLMLTVLLWIAICAAAYFITTAMHFYLIAVMIGLVMGGIQSMSRSTYSKIMPPTKDTTSFFSFYDVTEKIAIVIGMFSFGFIEHVTGNMRNSIFALGGFFILGFFFLLVTNKKGKLAIS</sequence>
<dbReference type="GO" id="GO:0012505">
    <property type="term" value="C:endomembrane system"/>
    <property type="evidence" value="ECO:0007669"/>
    <property type="project" value="UniProtKB-SubCell"/>
</dbReference>
<dbReference type="Pfam" id="PF11700">
    <property type="entry name" value="ATG22"/>
    <property type="match status" value="1"/>
</dbReference>
<feature type="transmembrane region" description="Helical" evidence="6">
    <location>
        <begin position="250"/>
        <end position="272"/>
    </location>
</feature>
<evidence type="ECO:0000256" key="5">
    <source>
        <dbReference type="ARBA" id="ARBA00023136"/>
    </source>
</evidence>
<dbReference type="SUPFAM" id="SSF103473">
    <property type="entry name" value="MFS general substrate transporter"/>
    <property type="match status" value="1"/>
</dbReference>
<feature type="transmembrane region" description="Helical" evidence="6">
    <location>
        <begin position="21"/>
        <end position="39"/>
    </location>
</feature>
<name>A0A9D7XMN8_9BACT</name>
<dbReference type="InterPro" id="IPR020846">
    <property type="entry name" value="MFS_dom"/>
</dbReference>
<dbReference type="PANTHER" id="PTHR23519:SF1">
    <property type="entry name" value="AUTOPHAGY-RELATED PROTEIN 22"/>
    <property type="match status" value="1"/>
</dbReference>
<dbReference type="AlphaFoldDB" id="A0A9D7XMN8"/>
<dbReference type="PROSITE" id="PS50850">
    <property type="entry name" value="MFS"/>
    <property type="match status" value="1"/>
</dbReference>
<feature type="transmembrane region" description="Helical" evidence="6">
    <location>
        <begin position="121"/>
        <end position="140"/>
    </location>
</feature>
<feature type="transmembrane region" description="Helical" evidence="6">
    <location>
        <begin position="96"/>
        <end position="115"/>
    </location>
</feature>
<comment type="subcellular location">
    <subcellularLocation>
        <location evidence="1">Endomembrane system</location>
        <topology evidence="1">Multi-pass membrane protein</topology>
    </subcellularLocation>
</comment>
<feature type="transmembrane region" description="Helical" evidence="6">
    <location>
        <begin position="384"/>
        <end position="402"/>
    </location>
</feature>
<keyword evidence="4 6" id="KW-1133">Transmembrane helix</keyword>
<comment type="caution">
    <text evidence="8">The sequence shown here is derived from an EMBL/GenBank/DDBJ whole genome shotgun (WGS) entry which is preliminary data.</text>
</comment>
<evidence type="ECO:0000256" key="1">
    <source>
        <dbReference type="ARBA" id="ARBA00004127"/>
    </source>
</evidence>
<evidence type="ECO:0000256" key="2">
    <source>
        <dbReference type="ARBA" id="ARBA00022448"/>
    </source>
</evidence>
<keyword evidence="2" id="KW-0813">Transport</keyword>
<dbReference type="GO" id="GO:0022857">
    <property type="term" value="F:transmembrane transporter activity"/>
    <property type="evidence" value="ECO:0007669"/>
    <property type="project" value="InterPro"/>
</dbReference>
<accession>A0A9D7XMN8</accession>
<feature type="transmembrane region" description="Helical" evidence="6">
    <location>
        <begin position="292"/>
        <end position="310"/>
    </location>
</feature>
<dbReference type="Proteomes" id="UP000808337">
    <property type="component" value="Unassembled WGS sequence"/>
</dbReference>
<evidence type="ECO:0000256" key="4">
    <source>
        <dbReference type="ARBA" id="ARBA00022989"/>
    </source>
</evidence>
<feature type="transmembrane region" description="Helical" evidence="6">
    <location>
        <begin position="161"/>
        <end position="180"/>
    </location>
</feature>
<dbReference type="Gene3D" id="1.20.1250.20">
    <property type="entry name" value="MFS general substrate transporter like domains"/>
    <property type="match status" value="1"/>
</dbReference>
<dbReference type="PANTHER" id="PTHR23519">
    <property type="entry name" value="AUTOPHAGY-RELATED PROTEIN 22"/>
    <property type="match status" value="1"/>
</dbReference>